<evidence type="ECO:0000313" key="4">
    <source>
        <dbReference type="Proteomes" id="UP000463700"/>
    </source>
</evidence>
<feature type="domain" description="ChsH2 C-terminal OB-fold" evidence="1">
    <location>
        <begin position="53"/>
        <end position="118"/>
    </location>
</feature>
<feature type="domain" description="ChsH2 rubredoxin-like zinc ribbon" evidence="2">
    <location>
        <begin position="16"/>
        <end position="51"/>
    </location>
</feature>
<dbReference type="InterPro" id="IPR012340">
    <property type="entry name" value="NA-bd_OB-fold"/>
</dbReference>
<dbReference type="RefSeq" id="WP_154564071.1">
    <property type="nucleotide sequence ID" value="NZ_JAMXWG010000035.1"/>
</dbReference>
<gene>
    <name evidence="3" type="ORF">FSO04_26460</name>
</gene>
<protein>
    <recommendedName>
        <fullName evidence="5">DNA-binding protein</fullName>
    </recommendedName>
</protein>
<evidence type="ECO:0008006" key="5">
    <source>
        <dbReference type="Google" id="ProtNLM"/>
    </source>
</evidence>
<sequence>MSRPLPQPTTETAPFWAAARAGRLAIQRCTACARHQFYPRPFCTVCLCDDMEWVDASGRGRIYTYTICHIAANPAMAGKVPYAIAMIDLAEGVRMLTQIVDSDLDQLSVGAPVEVVFESISDDITLPQFKLSVAS</sequence>
<evidence type="ECO:0000259" key="2">
    <source>
        <dbReference type="Pfam" id="PF12172"/>
    </source>
</evidence>
<dbReference type="InterPro" id="IPR022002">
    <property type="entry name" value="ChsH2_Znr"/>
</dbReference>
<dbReference type="InterPro" id="IPR052513">
    <property type="entry name" value="Thioester_dehydratase-like"/>
</dbReference>
<dbReference type="Pfam" id="PF12172">
    <property type="entry name" value="zf-ChsH2"/>
    <property type="match status" value="1"/>
</dbReference>
<dbReference type="SUPFAM" id="SSF50249">
    <property type="entry name" value="Nucleic acid-binding proteins"/>
    <property type="match status" value="1"/>
</dbReference>
<dbReference type="Gene3D" id="6.10.30.10">
    <property type="match status" value="1"/>
</dbReference>
<accession>A0A6N6W958</accession>
<dbReference type="OrthoDB" id="5514845at2"/>
<dbReference type="PANTHER" id="PTHR34075">
    <property type="entry name" value="BLR3430 PROTEIN"/>
    <property type="match status" value="1"/>
</dbReference>
<name>A0A6N6W958_9BURK</name>
<dbReference type="EMBL" id="VOSW01000054">
    <property type="protein sequence ID" value="KAE8756983.1"/>
    <property type="molecule type" value="Genomic_DNA"/>
</dbReference>
<reference evidence="3 4" key="1">
    <citation type="journal article" date="2020" name="Int. J. Syst. Evol. Microbiol.">
        <title>Paraburkholderia madseniana sp. nov., a phenolic acid-degrading bacterium isolated from acidic forest soil.</title>
        <authorList>
            <person name="Wilhelm R.C."/>
            <person name="Murphy S.J.L."/>
            <person name="Feriancek N.M."/>
            <person name="Karasz D.C."/>
            <person name="DeRito C.M."/>
            <person name="Newman J.D."/>
            <person name="Buckley D.H."/>
        </authorList>
    </citation>
    <scope>NUCLEOTIDE SEQUENCE [LARGE SCALE GENOMIC DNA]</scope>
    <source>
        <strain evidence="3 4">RP11</strain>
    </source>
</reference>
<comment type="caution">
    <text evidence="3">The sequence shown here is derived from an EMBL/GenBank/DDBJ whole genome shotgun (WGS) entry which is preliminary data.</text>
</comment>
<proteinExistence type="predicted"/>
<dbReference type="Proteomes" id="UP000463700">
    <property type="component" value="Unassembled WGS sequence"/>
</dbReference>
<evidence type="ECO:0000313" key="3">
    <source>
        <dbReference type="EMBL" id="KAE8756983.1"/>
    </source>
</evidence>
<evidence type="ECO:0000259" key="1">
    <source>
        <dbReference type="Pfam" id="PF01796"/>
    </source>
</evidence>
<dbReference type="InterPro" id="IPR002878">
    <property type="entry name" value="ChsH2_C"/>
</dbReference>
<dbReference type="Pfam" id="PF01796">
    <property type="entry name" value="OB_ChsH2_C"/>
    <property type="match status" value="1"/>
</dbReference>
<organism evidence="3 4">
    <name type="scientific">Paraburkholderia madseniana</name>
    <dbReference type="NCBI Taxonomy" id="2599607"/>
    <lineage>
        <taxon>Bacteria</taxon>
        <taxon>Pseudomonadati</taxon>
        <taxon>Pseudomonadota</taxon>
        <taxon>Betaproteobacteria</taxon>
        <taxon>Burkholderiales</taxon>
        <taxon>Burkholderiaceae</taxon>
        <taxon>Paraburkholderia</taxon>
    </lineage>
</organism>
<dbReference type="AlphaFoldDB" id="A0A6N6W958"/>
<dbReference type="PANTHER" id="PTHR34075:SF5">
    <property type="entry name" value="BLR3430 PROTEIN"/>
    <property type="match status" value="1"/>
</dbReference>